<proteinExistence type="inferred from homology"/>
<dbReference type="PANTHER" id="PTHR45671:SF10">
    <property type="entry name" value="SOLUTE CARRIER FAMILY 25 MEMBER 3"/>
    <property type="match status" value="1"/>
</dbReference>
<dbReference type="SUPFAM" id="SSF103506">
    <property type="entry name" value="Mitochondrial carrier"/>
    <property type="match status" value="1"/>
</dbReference>
<evidence type="ECO:0000256" key="8">
    <source>
        <dbReference type="ARBA" id="ARBA00023128"/>
    </source>
</evidence>
<dbReference type="Proteomes" id="UP000008281">
    <property type="component" value="Unassembled WGS sequence"/>
</dbReference>
<evidence type="ECO:0000313" key="12">
    <source>
        <dbReference type="EMBL" id="EFO90457.1"/>
    </source>
</evidence>
<dbReference type="InterPro" id="IPR044677">
    <property type="entry name" value="SLC25A3/Pic2/Mir1-like"/>
</dbReference>
<evidence type="ECO:0000256" key="1">
    <source>
        <dbReference type="ARBA" id="ARBA00004448"/>
    </source>
</evidence>
<evidence type="ECO:0000256" key="9">
    <source>
        <dbReference type="ARBA" id="ARBA00023136"/>
    </source>
</evidence>
<feature type="transmembrane region" description="Helical" evidence="11">
    <location>
        <begin position="26"/>
        <end position="44"/>
    </location>
</feature>
<dbReference type="AlphaFoldDB" id="E3NSP5"/>
<comment type="similarity">
    <text evidence="2">Belongs to the mitochondrial carrier (TC 2.A.29) family.</text>
</comment>
<evidence type="ECO:0000313" key="13">
    <source>
        <dbReference type="Proteomes" id="UP000008281"/>
    </source>
</evidence>
<dbReference type="PROSITE" id="PS50920">
    <property type="entry name" value="SOLCAR"/>
    <property type="match status" value="1"/>
</dbReference>
<evidence type="ECO:0000256" key="10">
    <source>
        <dbReference type="PROSITE-ProRule" id="PRU00282"/>
    </source>
</evidence>
<sequence>MTSETEEKALPFIARAKSPHFQNGRMGVVVILCMWIIIYFWGVTQLVDGLMDWLAYGSTQYVARVAIGAATTVASAYEGQFYFESQDLSLITAGQVEFGTGKYYAYCAFGGVLSCGITHTAIVPLDLVKCRIQV</sequence>
<comment type="subcellular location">
    <subcellularLocation>
        <location evidence="1">Mitochondrion inner membrane</location>
        <topology evidence="1">Multi-pass membrane protein</topology>
    </subcellularLocation>
</comment>
<gene>
    <name evidence="12" type="ORF">CRE_04455</name>
</gene>
<dbReference type="GO" id="GO:1990547">
    <property type="term" value="P:mitochondrial phosphate ion transmembrane transport"/>
    <property type="evidence" value="ECO:0007669"/>
    <property type="project" value="InterPro"/>
</dbReference>
<keyword evidence="4 10" id="KW-0812">Transmembrane</keyword>
<organism evidence="13">
    <name type="scientific">Caenorhabditis remanei</name>
    <name type="common">Caenorhabditis vulgaris</name>
    <dbReference type="NCBI Taxonomy" id="31234"/>
    <lineage>
        <taxon>Eukaryota</taxon>
        <taxon>Metazoa</taxon>
        <taxon>Ecdysozoa</taxon>
        <taxon>Nematoda</taxon>
        <taxon>Chromadorea</taxon>
        <taxon>Rhabditida</taxon>
        <taxon>Rhabditina</taxon>
        <taxon>Rhabditomorpha</taxon>
        <taxon>Rhabditoidea</taxon>
        <taxon>Rhabditidae</taxon>
        <taxon>Peloderinae</taxon>
        <taxon>Caenorhabditis</taxon>
    </lineage>
</organism>
<keyword evidence="6" id="KW-0999">Mitochondrion inner membrane</keyword>
<protein>
    <submittedName>
        <fullName evidence="12">Uncharacterized protein</fullName>
    </submittedName>
</protein>
<dbReference type="GO" id="GO:0005743">
    <property type="term" value="C:mitochondrial inner membrane"/>
    <property type="evidence" value="ECO:0007669"/>
    <property type="project" value="UniProtKB-SubCell"/>
</dbReference>
<evidence type="ECO:0000256" key="7">
    <source>
        <dbReference type="ARBA" id="ARBA00022989"/>
    </source>
</evidence>
<dbReference type="HOGENOM" id="CLU_1898158_0_0_1"/>
<keyword evidence="13" id="KW-1185">Reference proteome</keyword>
<evidence type="ECO:0000256" key="2">
    <source>
        <dbReference type="ARBA" id="ARBA00006375"/>
    </source>
</evidence>
<keyword evidence="3" id="KW-0813">Transport</keyword>
<keyword evidence="8" id="KW-0496">Mitochondrion</keyword>
<reference evidence="12" key="1">
    <citation type="submission" date="2007-07" db="EMBL/GenBank/DDBJ databases">
        <title>PCAP assembly of the Caenorhabditis remanei genome.</title>
        <authorList>
            <consortium name="The Caenorhabditis remanei Sequencing Consortium"/>
            <person name="Wilson R.K."/>
        </authorList>
    </citation>
    <scope>NUCLEOTIDE SEQUENCE [LARGE SCALE GENOMIC DNA]</scope>
    <source>
        <strain evidence="12">PB4641</strain>
    </source>
</reference>
<dbReference type="eggNOG" id="KOG0767">
    <property type="taxonomic scope" value="Eukaryota"/>
</dbReference>
<evidence type="ECO:0000256" key="4">
    <source>
        <dbReference type="ARBA" id="ARBA00022692"/>
    </source>
</evidence>
<feature type="transmembrane region" description="Helical" evidence="11">
    <location>
        <begin position="103"/>
        <end position="128"/>
    </location>
</feature>
<dbReference type="InterPro" id="IPR023395">
    <property type="entry name" value="MCP_dom_sf"/>
</dbReference>
<dbReference type="STRING" id="31234.E3NSP5"/>
<dbReference type="OrthoDB" id="427452at2759"/>
<dbReference type="OMA" id="AGCFVII"/>
<dbReference type="GO" id="GO:0005315">
    <property type="term" value="F:phosphate transmembrane transporter activity"/>
    <property type="evidence" value="ECO:0007669"/>
    <property type="project" value="InterPro"/>
</dbReference>
<dbReference type="InterPro" id="IPR018108">
    <property type="entry name" value="MCP_transmembrane"/>
</dbReference>
<keyword evidence="7 11" id="KW-1133">Transmembrane helix</keyword>
<evidence type="ECO:0000256" key="3">
    <source>
        <dbReference type="ARBA" id="ARBA00022448"/>
    </source>
</evidence>
<keyword evidence="9 10" id="KW-0472">Membrane</keyword>
<feature type="repeat" description="Solcar" evidence="10">
    <location>
        <begin position="102"/>
        <end position="134"/>
    </location>
</feature>
<evidence type="ECO:0000256" key="11">
    <source>
        <dbReference type="SAM" id="Phobius"/>
    </source>
</evidence>
<dbReference type="InParanoid" id="E3NSP5"/>
<dbReference type="EMBL" id="DS270011">
    <property type="protein sequence ID" value="EFO90457.1"/>
    <property type="molecule type" value="Genomic_DNA"/>
</dbReference>
<name>E3NSP5_CAERE</name>
<keyword evidence="5" id="KW-0677">Repeat</keyword>
<evidence type="ECO:0000256" key="6">
    <source>
        <dbReference type="ARBA" id="ARBA00022792"/>
    </source>
</evidence>
<accession>E3NSP5</accession>
<evidence type="ECO:0000256" key="5">
    <source>
        <dbReference type="ARBA" id="ARBA00022737"/>
    </source>
</evidence>
<dbReference type="PANTHER" id="PTHR45671">
    <property type="entry name" value="SOLUTE CARRIER FAMILY 25 (MITOCHONDRIAL CARRIER PHOSPHATE CARRIER), MEMBER 3, LIKE-RELATED-RELATED"/>
    <property type="match status" value="1"/>
</dbReference>